<evidence type="ECO:0000313" key="1">
    <source>
        <dbReference type="EMBL" id="GFH29343.1"/>
    </source>
</evidence>
<dbReference type="Proteomes" id="UP000485058">
    <property type="component" value="Unassembled WGS sequence"/>
</dbReference>
<evidence type="ECO:0000313" key="2">
    <source>
        <dbReference type="Proteomes" id="UP000485058"/>
    </source>
</evidence>
<sequence length="61" mass="6539">MSTVGGLTLRKPLLLISDIDDTWLGPDAAADAASKRLTAFWAANKWQRPAQQAAGLLAINF</sequence>
<accession>A0A6A0AAC9</accession>
<dbReference type="EMBL" id="BLLF01004301">
    <property type="protein sequence ID" value="GFH29343.1"/>
    <property type="molecule type" value="Genomic_DNA"/>
</dbReference>
<organism evidence="1 2">
    <name type="scientific">Haematococcus lacustris</name>
    <name type="common">Green alga</name>
    <name type="synonym">Haematococcus pluvialis</name>
    <dbReference type="NCBI Taxonomy" id="44745"/>
    <lineage>
        <taxon>Eukaryota</taxon>
        <taxon>Viridiplantae</taxon>
        <taxon>Chlorophyta</taxon>
        <taxon>core chlorophytes</taxon>
        <taxon>Chlorophyceae</taxon>
        <taxon>CS clade</taxon>
        <taxon>Chlamydomonadales</taxon>
        <taxon>Haematococcaceae</taxon>
        <taxon>Haematococcus</taxon>
    </lineage>
</organism>
<comment type="caution">
    <text evidence="1">The sequence shown here is derived from an EMBL/GenBank/DDBJ whole genome shotgun (WGS) entry which is preliminary data.</text>
</comment>
<gene>
    <name evidence="1" type="ORF">HaLaN_27987</name>
</gene>
<dbReference type="AlphaFoldDB" id="A0A6A0AAC9"/>
<name>A0A6A0AAC9_HAELA</name>
<reference evidence="1 2" key="1">
    <citation type="submission" date="2020-02" db="EMBL/GenBank/DDBJ databases">
        <title>Draft genome sequence of Haematococcus lacustris strain NIES-144.</title>
        <authorList>
            <person name="Morimoto D."/>
            <person name="Nakagawa S."/>
            <person name="Yoshida T."/>
            <person name="Sawayama S."/>
        </authorList>
    </citation>
    <scope>NUCLEOTIDE SEQUENCE [LARGE SCALE GENOMIC DNA]</scope>
    <source>
        <strain evidence="1 2">NIES-144</strain>
    </source>
</reference>
<keyword evidence="2" id="KW-1185">Reference proteome</keyword>
<protein>
    <submittedName>
        <fullName evidence="1">Uncharacterized protein</fullName>
    </submittedName>
</protein>
<proteinExistence type="predicted"/>